<evidence type="ECO:0000313" key="6">
    <source>
        <dbReference type="EMBL" id="ALA68028.1"/>
    </source>
</evidence>
<dbReference type="Gene3D" id="3.40.50.720">
    <property type="entry name" value="NAD(P)-binding Rossmann-like Domain"/>
    <property type="match status" value="1"/>
</dbReference>
<dbReference type="GO" id="GO:0008641">
    <property type="term" value="F:ubiquitin-like modifier activating enzyme activity"/>
    <property type="evidence" value="ECO:0007669"/>
    <property type="project" value="InterPro"/>
</dbReference>
<keyword evidence="4" id="KW-0472">Membrane</keyword>
<dbReference type="Gene3D" id="3.40.250.10">
    <property type="entry name" value="Rhodanese-like domain"/>
    <property type="match status" value="1"/>
</dbReference>
<dbReference type="EMBL" id="CP006841">
    <property type="protein sequence ID" value="ALA68028.1"/>
    <property type="molecule type" value="Genomic_DNA"/>
</dbReference>
<dbReference type="SUPFAM" id="SSF69572">
    <property type="entry name" value="Activating enzymes of the ubiquitin-like proteins"/>
    <property type="match status" value="1"/>
</dbReference>
<gene>
    <name evidence="6" type="ORF">CLAC_10510</name>
</gene>
<organism evidence="6 7">
    <name type="scientific">Corynebacterium lactis RW2-5</name>
    <dbReference type="NCBI Taxonomy" id="1408189"/>
    <lineage>
        <taxon>Bacteria</taxon>
        <taxon>Bacillati</taxon>
        <taxon>Actinomycetota</taxon>
        <taxon>Actinomycetes</taxon>
        <taxon>Mycobacteriales</taxon>
        <taxon>Corynebacteriaceae</taxon>
        <taxon>Corynebacterium</taxon>
    </lineage>
</organism>
<sequence>MSGRALPRLSDRDLRRYARHLTLSGFGADAQRRLRGSRVLVIGAGGLGSPALLYLAAAGVGHITIIDDDVVDESNLQRQVIHRESDIGRPKAESGADAVRRLDSEVSVDAIVGRLSVDNALELFAAHDVVLDGADNFATRYLSSDAAEITGTPLVWATILQFEGQLSVFWPGRGPMLRDLYPDIPDPGSVPSCAAGGVLGAMVGQVGSMMVVEALKILTGVGEVAVGKLVLIDSLGCSSRSLAFGADPDREPTRDLTEIAQVCAASWDEDAGTGAGASAGAVSGAGVNESPRLTDSVGPNRANELIRGGAVLIDVRESAERAEASIPGSVHVPLGEIRALGWDAVGAALARARRQTGSSGDSPGEIIVHCRSGARSAAAIEVLASERGKAASDSVGSSEVRLINLDGGIVAWQAAGLGLR</sequence>
<dbReference type="InterPro" id="IPR045886">
    <property type="entry name" value="ThiF/MoeB/HesA"/>
</dbReference>
<dbReference type="InterPro" id="IPR036873">
    <property type="entry name" value="Rhodanese-like_dom_sf"/>
</dbReference>
<dbReference type="GO" id="GO:0005829">
    <property type="term" value="C:cytosol"/>
    <property type="evidence" value="ECO:0007669"/>
    <property type="project" value="TreeGrafter"/>
</dbReference>
<dbReference type="CDD" id="cd00158">
    <property type="entry name" value="RHOD"/>
    <property type="match status" value="1"/>
</dbReference>
<dbReference type="FunFam" id="3.40.50.720:FF:000033">
    <property type="entry name" value="Adenylyltransferase and sulfurtransferase MOCS3"/>
    <property type="match status" value="1"/>
</dbReference>
<dbReference type="OrthoDB" id="9804286at2"/>
<dbReference type="GO" id="GO:0008146">
    <property type="term" value="F:sulfotransferase activity"/>
    <property type="evidence" value="ECO:0007669"/>
    <property type="project" value="TreeGrafter"/>
</dbReference>
<feature type="domain" description="Rhodanese" evidence="5">
    <location>
        <begin position="306"/>
        <end position="420"/>
    </location>
</feature>
<proteinExistence type="predicted"/>
<name>A0A0K2H255_9CORY</name>
<dbReference type="PANTHER" id="PTHR10953:SF102">
    <property type="entry name" value="ADENYLYLTRANSFERASE AND SULFURTRANSFERASE MOCS3"/>
    <property type="match status" value="1"/>
</dbReference>
<keyword evidence="4" id="KW-0812">Transmembrane</keyword>
<dbReference type="AlphaFoldDB" id="A0A0K2H255"/>
<dbReference type="SMART" id="SM00450">
    <property type="entry name" value="RHOD"/>
    <property type="match status" value="1"/>
</dbReference>
<evidence type="ECO:0000256" key="3">
    <source>
        <dbReference type="ARBA" id="ARBA00022840"/>
    </source>
</evidence>
<keyword evidence="7" id="KW-1185">Reference proteome</keyword>
<evidence type="ECO:0000259" key="5">
    <source>
        <dbReference type="PROSITE" id="PS50206"/>
    </source>
</evidence>
<dbReference type="STRING" id="1408189.CLAC_10510"/>
<feature type="transmembrane region" description="Helical" evidence="4">
    <location>
        <begin position="39"/>
        <end position="57"/>
    </location>
</feature>
<dbReference type="InterPro" id="IPR000594">
    <property type="entry name" value="ThiF_NAD_FAD-bd"/>
</dbReference>
<dbReference type="GO" id="GO:0016779">
    <property type="term" value="F:nucleotidyltransferase activity"/>
    <property type="evidence" value="ECO:0007669"/>
    <property type="project" value="TreeGrafter"/>
</dbReference>
<dbReference type="RefSeq" id="WP_053412837.1">
    <property type="nucleotide sequence ID" value="NZ_CP006841.1"/>
</dbReference>
<dbReference type="CDD" id="cd00757">
    <property type="entry name" value="ThiF_MoeB_HesA_family"/>
    <property type="match status" value="1"/>
</dbReference>
<accession>A0A0K2H255</accession>
<dbReference type="InterPro" id="IPR001763">
    <property type="entry name" value="Rhodanese-like_dom"/>
</dbReference>
<dbReference type="KEGG" id="clw:CLAC_10510"/>
<dbReference type="GO" id="GO:0005524">
    <property type="term" value="F:ATP binding"/>
    <property type="evidence" value="ECO:0007669"/>
    <property type="project" value="UniProtKB-KW"/>
</dbReference>
<evidence type="ECO:0000256" key="1">
    <source>
        <dbReference type="ARBA" id="ARBA00022679"/>
    </source>
</evidence>
<dbReference type="PANTHER" id="PTHR10953">
    <property type="entry name" value="UBIQUITIN-ACTIVATING ENZYME E1"/>
    <property type="match status" value="1"/>
</dbReference>
<keyword evidence="4" id="KW-1133">Transmembrane helix</keyword>
<dbReference type="SUPFAM" id="SSF52821">
    <property type="entry name" value="Rhodanese/Cell cycle control phosphatase"/>
    <property type="match status" value="1"/>
</dbReference>
<dbReference type="InterPro" id="IPR035985">
    <property type="entry name" value="Ubiquitin-activating_enz"/>
</dbReference>
<dbReference type="Pfam" id="PF00581">
    <property type="entry name" value="Rhodanese"/>
    <property type="match status" value="1"/>
</dbReference>
<keyword evidence="2" id="KW-0547">Nucleotide-binding</keyword>
<keyword evidence="1" id="KW-0808">Transferase</keyword>
<evidence type="ECO:0000313" key="7">
    <source>
        <dbReference type="Proteomes" id="UP000058446"/>
    </source>
</evidence>
<evidence type="ECO:0000256" key="2">
    <source>
        <dbReference type="ARBA" id="ARBA00022741"/>
    </source>
</evidence>
<dbReference type="Proteomes" id="UP000058446">
    <property type="component" value="Chromosome"/>
</dbReference>
<protein>
    <submittedName>
        <fullName evidence="6">Molybdenum cofactor biosynthesis protein</fullName>
    </submittedName>
</protein>
<reference evidence="6 7" key="1">
    <citation type="submission" date="2013-10" db="EMBL/GenBank/DDBJ databases">
        <title>Complete genome sequence of Corynebacterium lactis DSM 45799(T), isolated from raw cow milk.</title>
        <authorList>
            <person name="Ruckert C."/>
            <person name="Albersmeier A."/>
            <person name="Lipski A."/>
            <person name="Kalinowski J."/>
        </authorList>
    </citation>
    <scope>NUCLEOTIDE SEQUENCE [LARGE SCALE GENOMIC DNA]</scope>
    <source>
        <strain evidence="6 7">RW2-5</strain>
    </source>
</reference>
<dbReference type="PROSITE" id="PS50206">
    <property type="entry name" value="RHODANESE_3"/>
    <property type="match status" value="1"/>
</dbReference>
<evidence type="ECO:0000256" key="4">
    <source>
        <dbReference type="SAM" id="Phobius"/>
    </source>
</evidence>
<dbReference type="GO" id="GO:0004792">
    <property type="term" value="F:thiosulfate-cyanide sulfurtransferase activity"/>
    <property type="evidence" value="ECO:0007669"/>
    <property type="project" value="TreeGrafter"/>
</dbReference>
<dbReference type="Pfam" id="PF00899">
    <property type="entry name" value="ThiF"/>
    <property type="match status" value="1"/>
</dbReference>
<dbReference type="PATRIC" id="fig|1408189.4.peg.2115"/>
<keyword evidence="3" id="KW-0067">ATP-binding</keyword>